<feature type="domain" description="DUF4806" evidence="2">
    <location>
        <begin position="48"/>
        <end position="122"/>
    </location>
</feature>
<evidence type="ECO:0000313" key="3">
    <source>
        <dbReference type="Ensembl" id="ENSCCRP00000170136.1"/>
    </source>
</evidence>
<dbReference type="OMA" id="FPISEER"/>
<accession>A0A9J8CWG6</accession>
<keyword evidence="4" id="KW-1185">Reference proteome</keyword>
<sequence length="181" mass="19906">MLLQLTVSTATQRYIISQMEYFKEEVAVIKQLLLSLTKQTSGAAALPEGVELPITNIVDLQILENKLKEEACYNAMAKYLATIGGTNYSSNTKRILLRMLSTPLAMQLTWKGSGQKLAFGNLLICKAIIDAVTKCSRATASEAEGCIKTWLRNARDRDGGRQGRARNALGKRMGAPEGNYF</sequence>
<name>A0A9J8CWG6_CYPCA</name>
<evidence type="ECO:0000256" key="1">
    <source>
        <dbReference type="SAM" id="MobiDB-lite"/>
    </source>
</evidence>
<dbReference type="Ensembl" id="ENSCCRT00000201485.1">
    <property type="protein sequence ID" value="ENSCCRP00000170136.1"/>
    <property type="gene ID" value="ENSCCRG00000058449.1"/>
</dbReference>
<dbReference type="Proteomes" id="UP001108240">
    <property type="component" value="Unplaced"/>
</dbReference>
<reference evidence="3" key="2">
    <citation type="submission" date="2025-09" db="UniProtKB">
        <authorList>
            <consortium name="Ensembl"/>
        </authorList>
    </citation>
    <scope>IDENTIFICATION</scope>
</reference>
<reference evidence="3" key="1">
    <citation type="submission" date="2025-08" db="UniProtKB">
        <authorList>
            <consortium name="Ensembl"/>
        </authorList>
    </citation>
    <scope>IDENTIFICATION</scope>
</reference>
<dbReference type="Pfam" id="PF16064">
    <property type="entry name" value="DUF4806"/>
    <property type="match status" value="1"/>
</dbReference>
<dbReference type="PANTHER" id="PTHR34153">
    <property type="entry name" value="SI:CH211-262H13.3-RELATED-RELATED"/>
    <property type="match status" value="1"/>
</dbReference>
<evidence type="ECO:0000259" key="2">
    <source>
        <dbReference type="Pfam" id="PF16064"/>
    </source>
</evidence>
<dbReference type="PANTHER" id="PTHR34153:SF2">
    <property type="entry name" value="SI:CH211-262H13.3-RELATED"/>
    <property type="match status" value="1"/>
</dbReference>
<proteinExistence type="predicted"/>
<protein>
    <recommendedName>
        <fullName evidence="2">DUF4806 domain-containing protein</fullName>
    </recommendedName>
</protein>
<feature type="region of interest" description="Disordered" evidence="1">
    <location>
        <begin position="157"/>
        <end position="181"/>
    </location>
</feature>
<dbReference type="InterPro" id="IPR032071">
    <property type="entry name" value="DUF4806"/>
</dbReference>
<organism evidence="3 4">
    <name type="scientific">Cyprinus carpio carpio</name>
    <dbReference type="NCBI Taxonomy" id="630221"/>
    <lineage>
        <taxon>Eukaryota</taxon>
        <taxon>Metazoa</taxon>
        <taxon>Chordata</taxon>
        <taxon>Craniata</taxon>
        <taxon>Vertebrata</taxon>
        <taxon>Euteleostomi</taxon>
        <taxon>Actinopterygii</taxon>
        <taxon>Neopterygii</taxon>
        <taxon>Teleostei</taxon>
        <taxon>Ostariophysi</taxon>
        <taxon>Cypriniformes</taxon>
        <taxon>Cyprinidae</taxon>
        <taxon>Cyprininae</taxon>
        <taxon>Cyprinus</taxon>
    </lineage>
</organism>
<dbReference type="AlphaFoldDB" id="A0A9J8CWG6"/>
<evidence type="ECO:0000313" key="4">
    <source>
        <dbReference type="Proteomes" id="UP001108240"/>
    </source>
</evidence>
<dbReference type="GeneTree" id="ENSGT01060000249203"/>